<dbReference type="Proteomes" id="UP000324383">
    <property type="component" value="Unassembled WGS sequence"/>
</dbReference>
<protein>
    <submittedName>
        <fullName evidence="1">Uncharacterized protein</fullName>
    </submittedName>
</protein>
<keyword evidence="2" id="KW-1185">Reference proteome</keyword>
<organism evidence="1 2">
    <name type="scientific">Bacteroides pyogenes</name>
    <dbReference type="NCBI Taxonomy" id="310300"/>
    <lineage>
        <taxon>Bacteria</taxon>
        <taxon>Pseudomonadati</taxon>
        <taxon>Bacteroidota</taxon>
        <taxon>Bacteroidia</taxon>
        <taxon>Bacteroidales</taxon>
        <taxon>Bacteroidaceae</taxon>
        <taxon>Bacteroides</taxon>
    </lineage>
</organism>
<evidence type="ECO:0000313" key="2">
    <source>
        <dbReference type="Proteomes" id="UP000324383"/>
    </source>
</evidence>
<evidence type="ECO:0000313" key="1">
    <source>
        <dbReference type="EMBL" id="TYK31924.1"/>
    </source>
</evidence>
<sequence>MAKPINQPRYSAKNESCEAPIPNAARIPARMGMPQQLTIPKNANTEDRIPATVDQTVFLLLIFSCF</sequence>
<gene>
    <name evidence="1" type="ORF">FNJ60_14325</name>
</gene>
<proteinExistence type="predicted"/>
<comment type="caution">
    <text evidence="1">The sequence shown here is derived from an EMBL/GenBank/DDBJ whole genome shotgun (WGS) entry which is preliminary data.</text>
</comment>
<accession>A0A5D3E7H2</accession>
<dbReference type="AlphaFoldDB" id="A0A5D3E7H2"/>
<dbReference type="EMBL" id="VKLW01000048">
    <property type="protein sequence ID" value="TYK31924.1"/>
    <property type="molecule type" value="Genomic_DNA"/>
</dbReference>
<name>A0A5D3E7H2_9BACE</name>
<reference evidence="1 2" key="1">
    <citation type="submission" date="2019-07" db="EMBL/GenBank/DDBJ databases">
        <title>Draft Genome Sequences of Bacteroides pyogenes Strains Isolated from the Uterus Holstein Dairy Cows with Metritis.</title>
        <authorList>
            <person name="Cunha F."/>
            <person name="Galvao K.N."/>
            <person name="Jeon S.J."/>
            <person name="Jeong K.C."/>
        </authorList>
    </citation>
    <scope>NUCLEOTIDE SEQUENCE [LARGE SCALE GENOMIC DNA]</scope>
    <source>
        <strain evidence="1 2">KG-31</strain>
    </source>
</reference>